<dbReference type="PROSITE" id="PS50076">
    <property type="entry name" value="DNAJ_2"/>
    <property type="match status" value="1"/>
</dbReference>
<dbReference type="InterPro" id="IPR001623">
    <property type="entry name" value="DnaJ_domain"/>
</dbReference>
<dbReference type="InterPro" id="IPR036869">
    <property type="entry name" value="J_dom_sf"/>
</dbReference>
<dbReference type="EMBL" id="MN739271">
    <property type="protein sequence ID" value="QHS96496.1"/>
    <property type="molecule type" value="Genomic_DNA"/>
</dbReference>
<sequence length="259" mass="30137">MQISEAKKILELPDNYDAQTLKKQYHIKALKYHPDKNNDNGAKGKFQEINEAYQVLSMKKPHDETYMTLLEYVITVLSEKGESILEDIDVNTLKNIRQYIYKPPGVDAIITLLDAIIARKDIKPELILQPTLDDLFNQKIYKYMRNDIEYMVPLWHCDMIYTDPDGKEFVIRCKPILTPGIEIDKDNNIHYYVTKKINEVLSDGKMEIILGNNQYELDMGKVYIKKRQIYTIKNTGIPIIQSLLKPILLGHIIIHISLI</sequence>
<dbReference type="GO" id="GO:0005783">
    <property type="term" value="C:endoplasmic reticulum"/>
    <property type="evidence" value="ECO:0007669"/>
    <property type="project" value="TreeGrafter"/>
</dbReference>
<dbReference type="GO" id="GO:0051787">
    <property type="term" value="F:misfolded protein binding"/>
    <property type="evidence" value="ECO:0007669"/>
    <property type="project" value="TreeGrafter"/>
</dbReference>
<evidence type="ECO:0000256" key="1">
    <source>
        <dbReference type="ARBA" id="ARBA00023186"/>
    </source>
</evidence>
<dbReference type="AlphaFoldDB" id="A0A6C0BW95"/>
<dbReference type="CDD" id="cd06257">
    <property type="entry name" value="DnaJ"/>
    <property type="match status" value="1"/>
</dbReference>
<dbReference type="SUPFAM" id="SSF46565">
    <property type="entry name" value="Chaperone J-domain"/>
    <property type="match status" value="1"/>
</dbReference>
<evidence type="ECO:0000313" key="3">
    <source>
        <dbReference type="EMBL" id="QHS96496.1"/>
    </source>
</evidence>
<feature type="domain" description="J" evidence="2">
    <location>
        <begin position="5"/>
        <end position="70"/>
    </location>
</feature>
<dbReference type="SMART" id="SM00271">
    <property type="entry name" value="DnaJ"/>
    <property type="match status" value="1"/>
</dbReference>
<organism evidence="3">
    <name type="scientific">viral metagenome</name>
    <dbReference type="NCBI Taxonomy" id="1070528"/>
    <lineage>
        <taxon>unclassified sequences</taxon>
        <taxon>metagenomes</taxon>
        <taxon>organismal metagenomes</taxon>
    </lineage>
</organism>
<dbReference type="PANTHER" id="PTHR44360">
    <property type="entry name" value="DNAJ HOMOLOG SUBFAMILY B MEMBER 9"/>
    <property type="match status" value="1"/>
</dbReference>
<dbReference type="PRINTS" id="PR00625">
    <property type="entry name" value="JDOMAIN"/>
</dbReference>
<evidence type="ECO:0000259" key="2">
    <source>
        <dbReference type="PROSITE" id="PS50076"/>
    </source>
</evidence>
<name>A0A6C0BW95_9ZZZZ</name>
<dbReference type="GO" id="GO:0051087">
    <property type="term" value="F:protein-folding chaperone binding"/>
    <property type="evidence" value="ECO:0007669"/>
    <property type="project" value="TreeGrafter"/>
</dbReference>
<reference evidence="3" key="1">
    <citation type="journal article" date="2020" name="Nature">
        <title>Giant virus diversity and host interactions through global metagenomics.</title>
        <authorList>
            <person name="Schulz F."/>
            <person name="Roux S."/>
            <person name="Paez-Espino D."/>
            <person name="Jungbluth S."/>
            <person name="Walsh D.A."/>
            <person name="Denef V.J."/>
            <person name="McMahon K.D."/>
            <person name="Konstantinidis K.T."/>
            <person name="Eloe-Fadrosh E.A."/>
            <person name="Kyrpides N.C."/>
            <person name="Woyke T."/>
        </authorList>
    </citation>
    <scope>NUCLEOTIDE SEQUENCE</scope>
    <source>
        <strain evidence="3">GVMAG-M-3300020166-18</strain>
    </source>
</reference>
<dbReference type="GO" id="GO:0036503">
    <property type="term" value="P:ERAD pathway"/>
    <property type="evidence" value="ECO:0007669"/>
    <property type="project" value="TreeGrafter"/>
</dbReference>
<dbReference type="PANTHER" id="PTHR44360:SF1">
    <property type="entry name" value="DNAJ HOMOLOG SUBFAMILY B MEMBER 9"/>
    <property type="match status" value="1"/>
</dbReference>
<dbReference type="InterPro" id="IPR051948">
    <property type="entry name" value="Hsp70_co-chaperone_J-domain"/>
</dbReference>
<dbReference type="Gene3D" id="1.10.287.110">
    <property type="entry name" value="DnaJ domain"/>
    <property type="match status" value="1"/>
</dbReference>
<keyword evidence="1" id="KW-0143">Chaperone</keyword>
<protein>
    <recommendedName>
        <fullName evidence="2">J domain-containing protein</fullName>
    </recommendedName>
</protein>
<accession>A0A6C0BW95</accession>
<proteinExistence type="predicted"/>
<dbReference type="Pfam" id="PF00226">
    <property type="entry name" value="DnaJ"/>
    <property type="match status" value="1"/>
</dbReference>